<keyword evidence="3" id="KW-1185">Reference proteome</keyword>
<proteinExistence type="inferred from homology"/>
<dbReference type="EMBL" id="JAWIIV010000013">
    <property type="protein sequence ID" value="MEC4720731.1"/>
    <property type="molecule type" value="Genomic_DNA"/>
</dbReference>
<dbReference type="Pfam" id="PF07720">
    <property type="entry name" value="TPR_3"/>
    <property type="match status" value="1"/>
</dbReference>
<dbReference type="PRINTS" id="PR01595">
    <property type="entry name" value="SYCDCHAPRONE"/>
</dbReference>
<dbReference type="InterPro" id="IPR011990">
    <property type="entry name" value="TPR-like_helical_dom_sf"/>
</dbReference>
<evidence type="ECO:0000256" key="1">
    <source>
        <dbReference type="ARBA" id="ARBA00010244"/>
    </source>
</evidence>
<organism evidence="2 3">
    <name type="scientific">Noviherbaspirillum album</name>
    <dbReference type="NCBI Taxonomy" id="3080276"/>
    <lineage>
        <taxon>Bacteria</taxon>
        <taxon>Pseudomonadati</taxon>
        <taxon>Pseudomonadota</taxon>
        <taxon>Betaproteobacteria</taxon>
        <taxon>Burkholderiales</taxon>
        <taxon>Oxalobacteraceae</taxon>
        <taxon>Noviherbaspirillum</taxon>
    </lineage>
</organism>
<sequence length="159" mass="17533">MSANETVQNINPAVIELVNRLQDLSASRRLPAELAEFAYGVAFNYYSQGQYESAMQYFAFLTVYRPTETRFLTGLAQTHRQLGNHAEAIRLFSLAGMIEPLAPEHTLAVAECELSNQQTAAAFATLQLVIDFCKERSGHDAVLQRASALKGLIEKPALA</sequence>
<dbReference type="InterPro" id="IPR005415">
    <property type="entry name" value="T3SS_Ca_resp_chp_LcrH/SycD"/>
</dbReference>
<evidence type="ECO:0000313" key="2">
    <source>
        <dbReference type="EMBL" id="MEC4720731.1"/>
    </source>
</evidence>
<dbReference type="RefSeq" id="WP_326507447.1">
    <property type="nucleotide sequence ID" value="NZ_JAWIIV010000013.1"/>
</dbReference>
<comment type="similarity">
    <text evidence="1">Belongs to the LcrH/SycD chaperone family.</text>
</comment>
<dbReference type="Proteomes" id="UP001352263">
    <property type="component" value="Unassembled WGS sequence"/>
</dbReference>
<name>A0ABU6JAQ8_9BURK</name>
<gene>
    <name evidence="2" type="ORF">RY831_16325</name>
</gene>
<protein>
    <submittedName>
        <fullName evidence="2">Tetratricopeptide repeat protein</fullName>
    </submittedName>
</protein>
<dbReference type="InterPro" id="IPR011716">
    <property type="entry name" value="TPR-3"/>
</dbReference>
<evidence type="ECO:0000313" key="3">
    <source>
        <dbReference type="Proteomes" id="UP001352263"/>
    </source>
</evidence>
<dbReference type="SUPFAM" id="SSF48452">
    <property type="entry name" value="TPR-like"/>
    <property type="match status" value="1"/>
</dbReference>
<dbReference type="Gene3D" id="1.25.40.10">
    <property type="entry name" value="Tetratricopeptide repeat domain"/>
    <property type="match status" value="1"/>
</dbReference>
<reference evidence="2 3" key="1">
    <citation type="submission" date="2023-10" db="EMBL/GenBank/DDBJ databases">
        <title>Noviherbaspirillum sp. CPCC 100848 genome assembly.</title>
        <authorList>
            <person name="Li X.Y."/>
            <person name="Fang X.M."/>
        </authorList>
    </citation>
    <scope>NUCLEOTIDE SEQUENCE [LARGE SCALE GENOMIC DNA]</scope>
    <source>
        <strain evidence="2 3">CPCC 100848</strain>
    </source>
</reference>
<comment type="caution">
    <text evidence="2">The sequence shown here is derived from an EMBL/GenBank/DDBJ whole genome shotgun (WGS) entry which is preliminary data.</text>
</comment>
<accession>A0ABU6JAQ8</accession>